<sequence>MRFIAINNTNGILAIGVITAAIQSAIASPVDFSDGNHHKIMGENLNNNGSAYISTVTVGNKSSLEITNSSITAAAIASSGILTTSGGRTDVTSSHLLSSGGGSFALQSKEGGSTTISKSVVESNNKSHGGVLSSGKGSVIDVDATKIIVTSAGGIGLNAAGAIAEFEANLNIKNSQVETSGEFSSALFAQAKGTLNAQKTALFTTGNNSTAVQANSGSEVTFDSGNIQTRGDGSHGAMVSGGSTVAISQSSIATTGAAYGVYATDAGSRVTLDNAQVVTSHALSSALLVHQGAMLVSNDSQIVTEGAGSYGVLTSGENSQAQLTNIQIETLGDMSGDVSANGVVSEFGANVSLRGNNRITTQGTSAMGILAQVSGTIGDTLISTIGNTQVVTRGDGAFALSACARNGGRECTTALEQGVDGSDPVSQALVAAKGLHAITEGKGSYAAYANGANAKVALDNAYLETRGSGSHGVAIRAGQASLSQTDIRTIGDGAHGAAIYNGGSLQVTDSSLKAEQGSGLYVNSTQPSSVANISVSNSQLWGKHSAINVNTGKANIALVNSAISAGNGVMLEAEQGDVALEAKGSLLSGSAMSSSHSKIAMTLSDYSRWENAAGSRISGLTLVDSSLYFAEQQSPNPHGALTIDGNLNSDNGHFYFNGVINGDDSAINKLIVNGDTQGSGWVSVTNVGGVGEKTLQGIELINVSGNSSADFHQVGRIVSGAYDYYLVRGQGDNKSNWYLSNTLASAQSPVLRPEVGGYISNIAAANTLFTMSLHDRLGEIEYIDAFTGKKHATSLWLRQSGSHNVSRDNSGQLDTQSNRYLVQLGGDIAQWIMPGQQRIHLGVMAGYGHSNSNTHSTLSGYRAQGSVNGYSVGMYGSWFANPEDQSGSYVDSWLQYGWFNNQVKGEQTVAQNYRTHGWSASLESGYTLKLKDYHTEYGSLNSWYLQPQLQLTWMGIQSGNMQEANGTRIRGTNTNNIQTRVGLRTFLKGHSIIDKDKSREFEPFIEANWLHNTQRFAVEVNGDRSYQQGANNLAEVKLGIDGKINNSVNLWGNVGVQVGKEHYSDTTATLGIKYIF</sequence>
<dbReference type="SUPFAM" id="SSF51126">
    <property type="entry name" value="Pectin lyase-like"/>
    <property type="match status" value="2"/>
</dbReference>
<dbReference type="RefSeq" id="WP_081854106.1">
    <property type="nucleotide sequence ID" value="NZ_CP006664.1"/>
</dbReference>
<dbReference type="Pfam" id="PF18883">
    <property type="entry name" value="AC_1"/>
    <property type="match status" value="1"/>
</dbReference>
<proteinExistence type="predicted"/>
<evidence type="ECO:0000313" key="3">
    <source>
        <dbReference type="Proteomes" id="UP000028681"/>
    </source>
</evidence>
<organism evidence="2 3">
    <name type="scientific">Edwardsiella anguillarum ET080813</name>
    <dbReference type="NCBI Taxonomy" id="667120"/>
    <lineage>
        <taxon>Bacteria</taxon>
        <taxon>Pseudomonadati</taxon>
        <taxon>Pseudomonadota</taxon>
        <taxon>Gammaproteobacteria</taxon>
        <taxon>Enterobacterales</taxon>
        <taxon>Hafniaceae</taxon>
        <taxon>Edwardsiella</taxon>
    </lineage>
</organism>
<dbReference type="CDD" id="cd01344">
    <property type="entry name" value="PL2_Passenger_AT"/>
    <property type="match status" value="1"/>
</dbReference>
<dbReference type="GO" id="GO:0019867">
    <property type="term" value="C:outer membrane"/>
    <property type="evidence" value="ECO:0007669"/>
    <property type="project" value="InterPro"/>
</dbReference>
<dbReference type="PROSITE" id="PS51208">
    <property type="entry name" value="AUTOTRANSPORTER"/>
    <property type="match status" value="1"/>
</dbReference>
<accession>A0A076LLV9</accession>
<reference evidence="2 3" key="1">
    <citation type="journal article" date="2012" name="PLoS ONE">
        <title>Edwardsiella comparative phylogenomics reveal the new intra/inter-species taxonomic relationships, virulence evolution and niche adaptation mechanisms.</title>
        <authorList>
            <person name="Yang M."/>
            <person name="Lv Y."/>
            <person name="Xiao J."/>
            <person name="Wu H."/>
            <person name="Zheng H."/>
            <person name="Liu Q."/>
            <person name="Zhang Y."/>
            <person name="Wang Q."/>
        </authorList>
    </citation>
    <scope>NUCLEOTIDE SEQUENCE [LARGE SCALE GENOMIC DNA]</scope>
    <source>
        <strain evidence="3">080813</strain>
    </source>
</reference>
<gene>
    <name evidence="2" type="ORF">ETEE_1219</name>
</gene>
<dbReference type="KEGG" id="ete:ETEE_1219"/>
<dbReference type="PANTHER" id="PTHR12338">
    <property type="entry name" value="AUTOTRANSPORTER"/>
    <property type="match status" value="1"/>
</dbReference>
<dbReference type="EMBL" id="CP006664">
    <property type="protein sequence ID" value="AIJ07678.1"/>
    <property type="molecule type" value="Genomic_DNA"/>
</dbReference>
<dbReference type="InterPro" id="IPR011050">
    <property type="entry name" value="Pectin_lyase_fold/virulence"/>
</dbReference>
<dbReference type="Gene3D" id="2.40.128.130">
    <property type="entry name" value="Autotransporter beta-domain"/>
    <property type="match status" value="1"/>
</dbReference>
<dbReference type="SMART" id="SM00869">
    <property type="entry name" value="Autotransporter"/>
    <property type="match status" value="1"/>
</dbReference>
<dbReference type="Proteomes" id="UP000028681">
    <property type="component" value="Chromosome"/>
</dbReference>
<dbReference type="HOGENOM" id="CLU_002551_1_0_6"/>
<dbReference type="Gene3D" id="2.160.20.20">
    <property type="match status" value="1"/>
</dbReference>
<dbReference type="InterPro" id="IPR050909">
    <property type="entry name" value="Bact_Autotransporter_VF"/>
</dbReference>
<dbReference type="GeneID" id="33941609"/>
<evidence type="ECO:0000259" key="1">
    <source>
        <dbReference type="PROSITE" id="PS51208"/>
    </source>
</evidence>
<dbReference type="Pfam" id="PF03797">
    <property type="entry name" value="Autotransporter"/>
    <property type="match status" value="1"/>
</dbReference>
<feature type="domain" description="Autotransporter" evidence="1">
    <location>
        <begin position="788"/>
        <end position="1076"/>
    </location>
</feature>
<protein>
    <submittedName>
        <fullName evidence="2">Putative autotransporter protein</fullName>
    </submittedName>
</protein>
<dbReference type="InterPro" id="IPR012332">
    <property type="entry name" value="Autotransporter_pectin_lyase_C"/>
</dbReference>
<dbReference type="SUPFAM" id="SSF103515">
    <property type="entry name" value="Autotransporter"/>
    <property type="match status" value="1"/>
</dbReference>
<dbReference type="InterPro" id="IPR006315">
    <property type="entry name" value="OM_autotransptr_brl_dom"/>
</dbReference>
<dbReference type="InterPro" id="IPR005546">
    <property type="entry name" value="Autotransporte_beta"/>
</dbReference>
<dbReference type="InterPro" id="IPR036709">
    <property type="entry name" value="Autotransporte_beta_dom_sf"/>
</dbReference>
<name>A0A076LLV9_9GAMM</name>
<evidence type="ECO:0000313" key="2">
    <source>
        <dbReference type="EMBL" id="AIJ07678.1"/>
    </source>
</evidence>
<dbReference type="PANTHER" id="PTHR12338:SF5">
    <property type="entry name" value="ANTIGEN 43-RELATED"/>
    <property type="match status" value="1"/>
</dbReference>
<dbReference type="AlphaFoldDB" id="A0A076LLV9"/>
<dbReference type="NCBIfam" id="TIGR01414">
    <property type="entry name" value="autotrans_barl"/>
    <property type="match status" value="1"/>
</dbReference>
<dbReference type="InterPro" id="IPR043990">
    <property type="entry name" value="AC_1"/>
</dbReference>